<reference evidence="2" key="1">
    <citation type="submission" date="2022-11" db="UniProtKB">
        <authorList>
            <consortium name="WormBaseParasite"/>
        </authorList>
    </citation>
    <scope>IDENTIFICATION</scope>
</reference>
<keyword evidence="1" id="KW-1185">Reference proteome</keyword>
<protein>
    <submittedName>
        <fullName evidence="2">Uncharacterized protein</fullName>
    </submittedName>
</protein>
<evidence type="ECO:0000313" key="2">
    <source>
        <dbReference type="WBParaSite" id="jg15396"/>
    </source>
</evidence>
<name>A0A915D476_9BILA</name>
<proteinExistence type="predicted"/>
<accession>A0A915D476</accession>
<dbReference type="AlphaFoldDB" id="A0A915D476"/>
<dbReference type="WBParaSite" id="jg15396">
    <property type="protein sequence ID" value="jg15396"/>
    <property type="gene ID" value="jg15396"/>
</dbReference>
<sequence>MGATPPRGLDIWDAVSGECIYPNVDNFWYPEGIEVAVAKGFLIAYSHCRGGYVYKVDRDSCIKLFDWMIIASTVWRIISINSYNAVLITSVGAVFVLDYLSDINHSIRFERTRSGELSKCCCYLPLSDVLVGITENTFVCNTSPKWSNFQDGSLSYACLLCYFLKL</sequence>
<organism evidence="1 2">
    <name type="scientific">Ditylenchus dipsaci</name>
    <dbReference type="NCBI Taxonomy" id="166011"/>
    <lineage>
        <taxon>Eukaryota</taxon>
        <taxon>Metazoa</taxon>
        <taxon>Ecdysozoa</taxon>
        <taxon>Nematoda</taxon>
        <taxon>Chromadorea</taxon>
        <taxon>Rhabditida</taxon>
        <taxon>Tylenchina</taxon>
        <taxon>Tylenchomorpha</taxon>
        <taxon>Sphaerularioidea</taxon>
        <taxon>Anguinidae</taxon>
        <taxon>Anguininae</taxon>
        <taxon>Ditylenchus</taxon>
    </lineage>
</organism>
<dbReference type="Proteomes" id="UP000887574">
    <property type="component" value="Unplaced"/>
</dbReference>
<evidence type="ECO:0000313" key="1">
    <source>
        <dbReference type="Proteomes" id="UP000887574"/>
    </source>
</evidence>